<keyword evidence="3" id="KW-1185">Reference proteome</keyword>
<proteinExistence type="predicted"/>
<protein>
    <submittedName>
        <fullName evidence="2">Invasion associated locus B family protein</fullName>
    </submittedName>
</protein>
<feature type="signal peptide" evidence="1">
    <location>
        <begin position="1"/>
        <end position="22"/>
    </location>
</feature>
<feature type="chain" id="PRO_5046425587" evidence="1">
    <location>
        <begin position="23"/>
        <end position="195"/>
    </location>
</feature>
<reference evidence="2 3" key="1">
    <citation type="journal article" date="2021" name="Arch. Microbiol.">
        <title>Thalassobius aquimarinus sp. nov., isolated from the Sea of Japan seashore.</title>
        <authorList>
            <person name="Kurilenko V.V."/>
            <person name="Romanenko L.A."/>
            <person name="Chernysheva N.Y."/>
            <person name="Velansky P.V."/>
            <person name="Tekutyeva L.A."/>
            <person name="Isaeva M.P."/>
            <person name="Mikhailov V.V."/>
        </authorList>
    </citation>
    <scope>NUCLEOTIDE SEQUENCE [LARGE SCALE GENOMIC DNA]</scope>
    <source>
        <strain evidence="2 3">KMM 8518</strain>
    </source>
</reference>
<dbReference type="Gene3D" id="2.60.40.1880">
    <property type="entry name" value="Invasion associated locus B (IalB) protein"/>
    <property type="match status" value="1"/>
</dbReference>
<dbReference type="Pfam" id="PF06776">
    <property type="entry name" value="IalB"/>
    <property type="match status" value="1"/>
</dbReference>
<dbReference type="EMBL" id="JADMKU010000001">
    <property type="protein sequence ID" value="MBR9649881.1"/>
    <property type="molecule type" value="Genomic_DNA"/>
</dbReference>
<dbReference type="RefSeq" id="WP_212699375.1">
    <property type="nucleotide sequence ID" value="NZ_JADMKU010000001.1"/>
</dbReference>
<accession>A0ABS5HLQ3</accession>
<comment type="caution">
    <text evidence="2">The sequence shown here is derived from an EMBL/GenBank/DDBJ whole genome shotgun (WGS) entry which is preliminary data.</text>
</comment>
<evidence type="ECO:0000313" key="3">
    <source>
        <dbReference type="Proteomes" id="UP001195941"/>
    </source>
</evidence>
<sequence length="195" mass="20933">MPKFLNILPVIAALALTGAAVAQETAQQPAADPAAPGLSLGEQAQVEPYIRESSGDWKLECLSTGSDEEPCQLLQEMTAEDGGMLATIRLFRLENGGEAEAGAVIAVPLETLLTAQLTMSVDSNQPRRYPFTVCDRLGCYARIGLRSEEIAEFKRGSKATLSIVPFVAPDQRVNVDMSLKGFTAGYEMVTPTKIQ</sequence>
<dbReference type="InterPro" id="IPR038696">
    <property type="entry name" value="IalB_sf"/>
</dbReference>
<dbReference type="InterPro" id="IPR010642">
    <property type="entry name" value="Invasion_prot_B"/>
</dbReference>
<name>A0ABS5HLQ3_9RHOB</name>
<evidence type="ECO:0000313" key="2">
    <source>
        <dbReference type="EMBL" id="MBR9649881.1"/>
    </source>
</evidence>
<keyword evidence="1" id="KW-0732">Signal</keyword>
<gene>
    <name evidence="2" type="ORF">IT775_01930</name>
</gene>
<evidence type="ECO:0000256" key="1">
    <source>
        <dbReference type="SAM" id="SignalP"/>
    </source>
</evidence>
<dbReference type="Proteomes" id="UP001195941">
    <property type="component" value="Unassembled WGS sequence"/>
</dbReference>
<organism evidence="2 3">
    <name type="scientific">Thalassovita aquimarina</name>
    <dbReference type="NCBI Taxonomy" id="2785917"/>
    <lineage>
        <taxon>Bacteria</taxon>
        <taxon>Pseudomonadati</taxon>
        <taxon>Pseudomonadota</taxon>
        <taxon>Alphaproteobacteria</taxon>
        <taxon>Rhodobacterales</taxon>
        <taxon>Roseobacteraceae</taxon>
        <taxon>Thalassovita</taxon>
    </lineage>
</organism>